<dbReference type="Gene3D" id="1.10.3720.10">
    <property type="entry name" value="MetI-like"/>
    <property type="match status" value="1"/>
</dbReference>
<reference evidence="9 10" key="1">
    <citation type="submission" date="2020-11" db="EMBL/GenBank/DDBJ databases">
        <title>Fusibacter basophilias sp. nov.</title>
        <authorList>
            <person name="Qiu D."/>
        </authorList>
    </citation>
    <scope>NUCLEOTIDE SEQUENCE [LARGE SCALE GENOMIC DNA]</scope>
    <source>
        <strain evidence="9 10">Q10-2</strain>
    </source>
</reference>
<feature type="transmembrane region" description="Helical" evidence="7">
    <location>
        <begin position="176"/>
        <end position="197"/>
    </location>
</feature>
<evidence type="ECO:0000313" key="9">
    <source>
        <dbReference type="EMBL" id="MBF4694213.1"/>
    </source>
</evidence>
<feature type="domain" description="ABC transmembrane type-1" evidence="8">
    <location>
        <begin position="95"/>
        <end position="306"/>
    </location>
</feature>
<evidence type="ECO:0000256" key="1">
    <source>
        <dbReference type="ARBA" id="ARBA00004651"/>
    </source>
</evidence>
<dbReference type="Proteomes" id="UP000614200">
    <property type="component" value="Unassembled WGS sequence"/>
</dbReference>
<dbReference type="InterPro" id="IPR000515">
    <property type="entry name" value="MetI-like"/>
</dbReference>
<comment type="subcellular location">
    <subcellularLocation>
        <location evidence="1 7">Cell membrane</location>
        <topology evidence="1 7">Multi-pass membrane protein</topology>
    </subcellularLocation>
</comment>
<evidence type="ECO:0000256" key="4">
    <source>
        <dbReference type="ARBA" id="ARBA00022692"/>
    </source>
</evidence>
<organism evidence="9 10">
    <name type="scientific">Fusibacter ferrireducens</name>
    <dbReference type="NCBI Taxonomy" id="2785058"/>
    <lineage>
        <taxon>Bacteria</taxon>
        <taxon>Bacillati</taxon>
        <taxon>Bacillota</taxon>
        <taxon>Clostridia</taxon>
        <taxon>Eubacteriales</taxon>
        <taxon>Eubacteriales Family XII. Incertae Sedis</taxon>
        <taxon>Fusibacter</taxon>
    </lineage>
</organism>
<dbReference type="EMBL" id="JADKNH010000008">
    <property type="protein sequence ID" value="MBF4694213.1"/>
    <property type="molecule type" value="Genomic_DNA"/>
</dbReference>
<feature type="transmembrane region" description="Helical" evidence="7">
    <location>
        <begin position="130"/>
        <end position="156"/>
    </location>
</feature>
<dbReference type="InterPro" id="IPR035906">
    <property type="entry name" value="MetI-like_sf"/>
</dbReference>
<evidence type="ECO:0000256" key="6">
    <source>
        <dbReference type="ARBA" id="ARBA00023136"/>
    </source>
</evidence>
<dbReference type="RefSeq" id="WP_194702450.1">
    <property type="nucleotide sequence ID" value="NZ_JADKNH010000008.1"/>
</dbReference>
<accession>A0ABR9ZUS0</accession>
<evidence type="ECO:0000256" key="3">
    <source>
        <dbReference type="ARBA" id="ARBA00022475"/>
    </source>
</evidence>
<evidence type="ECO:0000256" key="2">
    <source>
        <dbReference type="ARBA" id="ARBA00022448"/>
    </source>
</evidence>
<dbReference type="PANTHER" id="PTHR43163">
    <property type="entry name" value="DIPEPTIDE TRANSPORT SYSTEM PERMEASE PROTEIN DPPB-RELATED"/>
    <property type="match status" value="1"/>
</dbReference>
<dbReference type="PANTHER" id="PTHR43163:SF6">
    <property type="entry name" value="DIPEPTIDE TRANSPORT SYSTEM PERMEASE PROTEIN DPPB-RELATED"/>
    <property type="match status" value="1"/>
</dbReference>
<keyword evidence="3" id="KW-1003">Cell membrane</keyword>
<feature type="transmembrane region" description="Helical" evidence="7">
    <location>
        <begin position="9"/>
        <end position="30"/>
    </location>
</feature>
<comment type="similarity">
    <text evidence="7">Belongs to the binding-protein-dependent transport system permease family.</text>
</comment>
<comment type="caution">
    <text evidence="9">The sequence shown here is derived from an EMBL/GenBank/DDBJ whole genome shotgun (WGS) entry which is preliminary data.</text>
</comment>
<proteinExistence type="inferred from homology"/>
<keyword evidence="6 7" id="KW-0472">Membrane</keyword>
<feature type="transmembrane region" description="Helical" evidence="7">
    <location>
        <begin position="241"/>
        <end position="267"/>
    </location>
</feature>
<dbReference type="InterPro" id="IPR045621">
    <property type="entry name" value="BPD_transp_1_N"/>
</dbReference>
<feature type="transmembrane region" description="Helical" evidence="7">
    <location>
        <begin position="99"/>
        <end position="118"/>
    </location>
</feature>
<evidence type="ECO:0000256" key="7">
    <source>
        <dbReference type="RuleBase" id="RU363032"/>
    </source>
</evidence>
<keyword evidence="2 7" id="KW-0813">Transport</keyword>
<gene>
    <name evidence="9" type="ORF">ISU02_13910</name>
</gene>
<evidence type="ECO:0000256" key="5">
    <source>
        <dbReference type="ARBA" id="ARBA00022989"/>
    </source>
</evidence>
<name>A0ABR9ZUS0_9FIRM</name>
<dbReference type="SUPFAM" id="SSF161098">
    <property type="entry name" value="MetI-like"/>
    <property type="match status" value="1"/>
</dbReference>
<dbReference type="Pfam" id="PF00528">
    <property type="entry name" value="BPD_transp_1"/>
    <property type="match status" value="1"/>
</dbReference>
<dbReference type="Pfam" id="PF19300">
    <property type="entry name" value="BPD_transp_1_N"/>
    <property type="match status" value="1"/>
</dbReference>
<keyword evidence="4 7" id="KW-0812">Transmembrane</keyword>
<keyword evidence="10" id="KW-1185">Reference proteome</keyword>
<evidence type="ECO:0000313" key="10">
    <source>
        <dbReference type="Proteomes" id="UP000614200"/>
    </source>
</evidence>
<evidence type="ECO:0000259" key="8">
    <source>
        <dbReference type="PROSITE" id="PS50928"/>
    </source>
</evidence>
<keyword evidence="5 7" id="KW-1133">Transmembrane helix</keyword>
<protein>
    <submittedName>
        <fullName evidence="9">ABC transporter permease</fullName>
    </submittedName>
</protein>
<dbReference type="CDD" id="cd06261">
    <property type="entry name" value="TM_PBP2"/>
    <property type="match status" value="1"/>
</dbReference>
<dbReference type="PROSITE" id="PS50928">
    <property type="entry name" value="ABC_TM1"/>
    <property type="match status" value="1"/>
</dbReference>
<sequence length="320" mass="35821">MYKYIIRRLLLMIPVLVGVSIIIFSLIHLAPGDPYSAMIDPNTPTEEIENMLQNIGYYDPLPVKYTKWASRALTGDLGYSIRYQEPVVDIITRRIGNTLLLSVLSLTLSVVIAVPLGVISATKQYSKFDYIATIFAFIGMSLPAFFFALLMIKFLAFDLKLFPISGMQTIGSGYTGIRLLWDVVHHMMLPVIVLSFLQMASFMRYSRSSVLEVIKQDYIRTARAKGLSEKLVVYRHALRNALIPVITLLSSSLGFILSGAILTETVFSWPGMGTLIYQSILNRDYPLVIASTMLLSICVLLANLLADILYAVADPRIKYN</sequence>
<feature type="transmembrane region" description="Helical" evidence="7">
    <location>
        <begin position="287"/>
        <end position="313"/>
    </location>
</feature>